<feature type="compositionally biased region" description="Basic residues" evidence="1">
    <location>
        <begin position="293"/>
        <end position="306"/>
    </location>
</feature>
<dbReference type="EMBL" id="NESQ01000006">
    <property type="protein sequence ID" value="PUU83877.1"/>
    <property type="molecule type" value="Genomic_DNA"/>
</dbReference>
<feature type="compositionally biased region" description="Pro residues" evidence="1">
    <location>
        <begin position="260"/>
        <end position="275"/>
    </location>
</feature>
<reference evidence="3 4" key="1">
    <citation type="submission" date="2017-04" db="EMBL/GenBank/DDBJ databases">
        <title>Draft genome sequence of Tuber borchii Vittad., a whitish edible truffle.</title>
        <authorList>
            <consortium name="DOE Joint Genome Institute"/>
            <person name="Murat C."/>
            <person name="Kuo A."/>
            <person name="Barry K.W."/>
            <person name="Clum A."/>
            <person name="Dockter R.B."/>
            <person name="Fauchery L."/>
            <person name="Iotti M."/>
            <person name="Kohler A."/>
            <person name="Labutti K."/>
            <person name="Lindquist E.A."/>
            <person name="Lipzen A."/>
            <person name="Ohm R.A."/>
            <person name="Wang M."/>
            <person name="Grigoriev I.V."/>
            <person name="Zambonelli A."/>
            <person name="Martin F.M."/>
        </authorList>
    </citation>
    <scope>NUCLEOTIDE SEQUENCE [LARGE SCALE GENOMIC DNA]</scope>
    <source>
        <strain evidence="3 4">Tbo3840</strain>
    </source>
</reference>
<sequence>MGKPGSSGSAENSINPRPISALKDPASFGPPPKRDPNAPLPSSKIEDDESQESKRPLPPPVPFRVNTTGVDTESLPLPPKRSDQPSNGGGRKPPDIPPRLPPRRESPPPLPKGVDETGGLNMSAIGRLGKAGISVPGFNMTPKSSPSPPIGQGPQKVSNSHDGGTSFAEKKAAIKTANSFYKNPMSVNASDAKAALKTGRNFQQRHGDQVAAGYKKAEEMGLHEKLKSQGGGQVQGYADLLSMRGSPNAASPRDTSPGIMMPPPIRARPSPPLPIRPSNHGLQETKGVMSPTTKKKPPPLPPKKKPAALTPRGSTSPAPPPIPVGSRPSLPSAMLVLPNNGLPSRIFPEVPPDLDLELSTAWFSKSPLRFPKSIEAIEGKMLVSASQWTRASSGRTTHTLLIASRWTMNLSTTKIKLTWDASAPAATVKALQRHIPPPSSPPSLDAEWGDRIVEWVTDRLGQQVGNGECWTLADECFRALREEDEQSGGDKIMVPQGTSFGLCVYSHYPNISPSPQRLPNTPLKRGDILQFRAAHWVRRDEYGALIFEQRAGAPENTNACHDHTAIVENVREDPEGIVVRALQQNSNGVKTVGRGEFVLGDTMIDGGVRVFRAVSDGWVEFDTEW</sequence>
<dbReference type="Pfam" id="PF25459">
    <property type="entry name" value="AIM3_BBC1_C"/>
    <property type="match status" value="1"/>
</dbReference>
<proteinExistence type="predicted"/>
<evidence type="ECO:0000256" key="1">
    <source>
        <dbReference type="SAM" id="MobiDB-lite"/>
    </source>
</evidence>
<dbReference type="STRING" id="42251.A0A2T7A808"/>
<keyword evidence="4" id="KW-1185">Reference proteome</keyword>
<feature type="region of interest" description="Disordered" evidence="1">
    <location>
        <begin position="1"/>
        <end position="170"/>
    </location>
</feature>
<dbReference type="AlphaFoldDB" id="A0A2T7A808"/>
<feature type="region of interest" description="Disordered" evidence="1">
    <location>
        <begin position="243"/>
        <end position="326"/>
    </location>
</feature>
<gene>
    <name evidence="3" type="ORF">B9Z19DRAFT_1060638</name>
</gene>
<dbReference type="InterPro" id="IPR057402">
    <property type="entry name" value="AIM3_BBC1_C"/>
</dbReference>
<organism evidence="3 4">
    <name type="scientific">Tuber borchii</name>
    <name type="common">White truffle</name>
    <dbReference type="NCBI Taxonomy" id="42251"/>
    <lineage>
        <taxon>Eukaryota</taxon>
        <taxon>Fungi</taxon>
        <taxon>Dikarya</taxon>
        <taxon>Ascomycota</taxon>
        <taxon>Pezizomycotina</taxon>
        <taxon>Pezizomycetes</taxon>
        <taxon>Pezizales</taxon>
        <taxon>Tuberaceae</taxon>
        <taxon>Tuber</taxon>
    </lineage>
</organism>
<evidence type="ECO:0000313" key="3">
    <source>
        <dbReference type="EMBL" id="PUU83877.1"/>
    </source>
</evidence>
<accession>A0A2T7A808</accession>
<comment type="caution">
    <text evidence="3">The sequence shown here is derived from an EMBL/GenBank/DDBJ whole genome shotgun (WGS) entry which is preliminary data.</text>
</comment>
<feature type="compositionally biased region" description="Polar residues" evidence="1">
    <location>
        <begin position="1"/>
        <end position="15"/>
    </location>
</feature>
<feature type="domain" description="BBC1/AIM3 cysteine proteinase-fold" evidence="2">
    <location>
        <begin position="432"/>
        <end position="622"/>
    </location>
</feature>
<name>A0A2T7A808_TUBBO</name>
<evidence type="ECO:0000313" key="4">
    <source>
        <dbReference type="Proteomes" id="UP000244722"/>
    </source>
</evidence>
<evidence type="ECO:0000259" key="2">
    <source>
        <dbReference type="Pfam" id="PF25459"/>
    </source>
</evidence>
<dbReference type="Proteomes" id="UP000244722">
    <property type="component" value="Unassembled WGS sequence"/>
</dbReference>
<dbReference type="OrthoDB" id="3357271at2759"/>
<protein>
    <recommendedName>
        <fullName evidence="2">BBC1/AIM3 cysteine proteinase-fold domain-containing protein</fullName>
    </recommendedName>
</protein>